<dbReference type="EMBL" id="JAPEVA010000056">
    <property type="protein sequence ID" value="KAJ4402939.1"/>
    <property type="molecule type" value="Genomic_DNA"/>
</dbReference>
<dbReference type="InterPro" id="IPR051222">
    <property type="entry name" value="PPR/CCM1_RNA-binding"/>
</dbReference>
<name>A0A9W9D5E3_9PLEO</name>
<accession>A0A9W9D5E3</accession>
<gene>
    <name evidence="2" type="ORF">N0V91_006850</name>
</gene>
<dbReference type="OrthoDB" id="185373at2759"/>
<reference evidence="2" key="1">
    <citation type="submission" date="2022-10" db="EMBL/GenBank/DDBJ databases">
        <title>Tapping the CABI collections for fungal endophytes: first genome assemblies for Collariella, Neodidymelliopsis, Ascochyta clinopodiicola, Didymella pomorum, Didymosphaeria variabile, Neocosmospora piperis and Neocucurbitaria cava.</title>
        <authorList>
            <person name="Hill R."/>
        </authorList>
    </citation>
    <scope>NUCLEOTIDE SEQUENCE</scope>
    <source>
        <strain evidence="2">IMI 355091</strain>
    </source>
</reference>
<dbReference type="PANTHER" id="PTHR47942:SF63">
    <property type="entry name" value="PENTATRICOPEPTIDE REPEAT-CONTAINING PROTEIN"/>
    <property type="match status" value="1"/>
</dbReference>
<evidence type="ECO:0000256" key="1">
    <source>
        <dbReference type="ARBA" id="ARBA00022737"/>
    </source>
</evidence>
<organism evidence="2 3">
    <name type="scientific">Didymella pomorum</name>
    <dbReference type="NCBI Taxonomy" id="749634"/>
    <lineage>
        <taxon>Eukaryota</taxon>
        <taxon>Fungi</taxon>
        <taxon>Dikarya</taxon>
        <taxon>Ascomycota</taxon>
        <taxon>Pezizomycotina</taxon>
        <taxon>Dothideomycetes</taxon>
        <taxon>Pleosporomycetidae</taxon>
        <taxon>Pleosporales</taxon>
        <taxon>Pleosporineae</taxon>
        <taxon>Didymellaceae</taxon>
        <taxon>Didymella</taxon>
    </lineage>
</organism>
<evidence type="ECO:0000313" key="2">
    <source>
        <dbReference type="EMBL" id="KAJ4402939.1"/>
    </source>
</evidence>
<dbReference type="InterPro" id="IPR011990">
    <property type="entry name" value="TPR-like_helical_dom_sf"/>
</dbReference>
<evidence type="ECO:0000313" key="3">
    <source>
        <dbReference type="Proteomes" id="UP001140510"/>
    </source>
</evidence>
<dbReference type="Gene3D" id="1.25.40.10">
    <property type="entry name" value="Tetratricopeptide repeat domain"/>
    <property type="match status" value="1"/>
</dbReference>
<proteinExistence type="predicted"/>
<protein>
    <submittedName>
        <fullName evidence="2">Uncharacterized protein</fullName>
    </submittedName>
</protein>
<dbReference type="PANTHER" id="PTHR47942">
    <property type="entry name" value="TETRATRICOPEPTIDE REPEAT (TPR)-LIKE SUPERFAMILY PROTEIN-RELATED"/>
    <property type="match status" value="1"/>
</dbReference>
<keyword evidence="1" id="KW-0677">Repeat</keyword>
<sequence>MSVRHIHLTQLHDDWVKTMTKKGKHNLRLAGLVAYRLEQKYMAGHQQQALELWKDHRHQYPEEPEFLDVGARLHALEGFPDRAREIMDTLLALEPDWPESVMLVVFRAYTSSQREQHVEEARRLYEAIKTKVVDNGSIDIYDSCFIGFLEARSLPDAIQVFRDTVKVGHLDYTGSPQQIEQVLRRLTQLHALATDITSLSAVALDAIAVLPVAYHGHIFSDWMKYTYLQDAPQVVAQILDLMIERGYQPEAVHFEFLIRALFRTREPDDVHKAESIGWKMVEEARLASSLADKSAPGSRLLAIKEKLDNPSVLDPDFSVGVPAANTSTFALLMSHHAGRSQWEHVDFLTRQLREADVAPDCTIMNVLINNKVRKGQFMEAWQIYKALTGDETHEGSVFPDGESMRCLWKMLQLASNPSANPRSLELPSPRHLLRETLHWWRLVRQRRDTRRFTQGLFGLTGHESHRLLLHCFNLHQDLAGTLVALHVLRMEFNIFPTKSDQERLRRQIAWVSLHDETDSARRQFSLSDNNAKNSARLKYTYNRIRNRKFKELCAWGGMEFPMTEADAGDFELEVISEFVRVMMLVNHEPEVVELIIQDAQQAIGVERLPTGDVSAFDLRQSW</sequence>
<dbReference type="Proteomes" id="UP001140510">
    <property type="component" value="Unassembled WGS sequence"/>
</dbReference>
<comment type="caution">
    <text evidence="2">The sequence shown here is derived from an EMBL/GenBank/DDBJ whole genome shotgun (WGS) entry which is preliminary data.</text>
</comment>
<dbReference type="AlphaFoldDB" id="A0A9W9D5E3"/>
<keyword evidence="3" id="KW-1185">Reference proteome</keyword>